<dbReference type="OrthoDB" id="9804721at2"/>
<dbReference type="Gene3D" id="3.40.50.12370">
    <property type="match status" value="1"/>
</dbReference>
<dbReference type="Proteomes" id="UP000190675">
    <property type="component" value="Chromosome I"/>
</dbReference>
<sequence length="280" mass="29813">MPIRDILLPLVGEPDAAAIAAIDKCAAVAGDIGARVTAMAVETEVMVRPKVTISSDLENSAAAEAVRSVSSAHRLLQAFDAAANRFGVRNEQKLVRLATTDIPVHFAQAARLKDLSLVPVSAHDGLSEKIVEALIFESGRPILLCPDEFATELPVAFDNAAIAWDHSAPAARAVADALPMIQAAANVRIFTATDEMTPTEQESGLALVNHLLEHGIKASFETAEIDGSSVGKVFEAYVKAKAIDLLVMGAYRHSRLNEVVWGGATKTVIGRPPCWVMMSR</sequence>
<dbReference type="InterPro" id="IPR006016">
    <property type="entry name" value="UspA"/>
</dbReference>
<proteinExistence type="predicted"/>
<gene>
    <name evidence="2" type="ORF">SAMN05444169_8650</name>
</gene>
<organism evidence="2 3">
    <name type="scientific">Bradyrhizobium erythrophlei</name>
    <dbReference type="NCBI Taxonomy" id="1437360"/>
    <lineage>
        <taxon>Bacteria</taxon>
        <taxon>Pseudomonadati</taxon>
        <taxon>Pseudomonadota</taxon>
        <taxon>Alphaproteobacteria</taxon>
        <taxon>Hyphomicrobiales</taxon>
        <taxon>Nitrobacteraceae</taxon>
        <taxon>Bradyrhizobium</taxon>
    </lineage>
</organism>
<dbReference type="SUPFAM" id="SSF52402">
    <property type="entry name" value="Adenine nucleotide alpha hydrolases-like"/>
    <property type="match status" value="1"/>
</dbReference>
<dbReference type="EMBL" id="LT670818">
    <property type="protein sequence ID" value="SHH66341.1"/>
    <property type="molecule type" value="Genomic_DNA"/>
</dbReference>
<name>A0A1M5UTN9_9BRAD</name>
<dbReference type="RefSeq" id="WP_079572111.1">
    <property type="nucleotide sequence ID" value="NZ_LT670818.1"/>
</dbReference>
<protein>
    <submittedName>
        <fullName evidence="2">Nucleotide-binding universal stress protein, UspA family</fullName>
    </submittedName>
</protein>
<evidence type="ECO:0000313" key="2">
    <source>
        <dbReference type="EMBL" id="SHH66341.1"/>
    </source>
</evidence>
<evidence type="ECO:0000313" key="3">
    <source>
        <dbReference type="Proteomes" id="UP000190675"/>
    </source>
</evidence>
<reference evidence="2 3" key="1">
    <citation type="submission" date="2016-11" db="EMBL/GenBank/DDBJ databases">
        <authorList>
            <person name="Jaros S."/>
            <person name="Januszkiewicz K."/>
            <person name="Wedrychowicz H."/>
        </authorList>
    </citation>
    <scope>NUCLEOTIDE SEQUENCE [LARGE SCALE GENOMIC DNA]</scope>
    <source>
        <strain evidence="2 3">GAS242</strain>
    </source>
</reference>
<accession>A0A1M5UTN9</accession>
<evidence type="ECO:0000259" key="1">
    <source>
        <dbReference type="Pfam" id="PF00582"/>
    </source>
</evidence>
<feature type="domain" description="UspA" evidence="1">
    <location>
        <begin position="196"/>
        <end position="279"/>
    </location>
</feature>
<dbReference type="AlphaFoldDB" id="A0A1M5UTN9"/>
<dbReference type="Pfam" id="PF00582">
    <property type="entry name" value="Usp"/>
    <property type="match status" value="1"/>
</dbReference>